<keyword evidence="3" id="KW-1185">Reference proteome</keyword>
<dbReference type="RefSeq" id="WP_260727213.1">
    <property type="nucleotide sequence ID" value="NZ_BAAABS010000033.1"/>
</dbReference>
<dbReference type="InterPro" id="IPR038128">
    <property type="entry name" value="Gamma_PGA_hydro_sf"/>
</dbReference>
<dbReference type="Pfam" id="PF05908">
    <property type="entry name" value="Gamma_PGA_hydro"/>
    <property type="match status" value="1"/>
</dbReference>
<evidence type="ECO:0000313" key="3">
    <source>
        <dbReference type="Proteomes" id="UP001058271"/>
    </source>
</evidence>
<dbReference type="Proteomes" id="UP001058271">
    <property type="component" value="Chromosome"/>
</dbReference>
<name>A0ABY5Z877_9ACTN</name>
<evidence type="ECO:0000259" key="1">
    <source>
        <dbReference type="Pfam" id="PF22768"/>
    </source>
</evidence>
<organism evidence="2 3">
    <name type="scientific">Dactylosporangium roseum</name>
    <dbReference type="NCBI Taxonomy" id="47989"/>
    <lineage>
        <taxon>Bacteria</taxon>
        <taxon>Bacillati</taxon>
        <taxon>Actinomycetota</taxon>
        <taxon>Actinomycetes</taxon>
        <taxon>Micromonosporales</taxon>
        <taxon>Micromonosporaceae</taxon>
        <taxon>Dactylosporangium</taxon>
    </lineage>
</organism>
<protein>
    <submittedName>
        <fullName evidence="2">Poly-gamma-glutamate hydrolase family protein</fullName>
    </submittedName>
</protein>
<dbReference type="InterPro" id="IPR054738">
    <property type="entry name" value="Siphovirus-type_tail_C"/>
</dbReference>
<accession>A0ABY5Z877</accession>
<evidence type="ECO:0000313" key="2">
    <source>
        <dbReference type="EMBL" id="UWZ37849.1"/>
    </source>
</evidence>
<dbReference type="GO" id="GO:0016787">
    <property type="term" value="F:hydrolase activity"/>
    <property type="evidence" value="ECO:0007669"/>
    <property type="project" value="UniProtKB-KW"/>
</dbReference>
<sequence>MVYANYAELAGVEVAGVDYRIARRYGRSQLAHISIHGGGIEVGTTEAADAASGDDRHGYYTFEGLKPSGNSVLHITSTQFDEPLALQLVGSVERVVSWHGASGGTAQTWVGGLDTELRDAIRAALTRAGFTATLAADDRPEIQGQQARNIANLSRRGAGVQLELSTAQREAFFPGGDTSRVMRESGQRTAAFAAYIAAVNSAIDQVLNVPAPIGGDEAMPLVQIGDILCSVTPDEAGVLWICEDVQGWGSPGSTLDVAQRSGDHGGWGGDAYLVPRIMVIKGTLMAPSAAAAVDALSRLYRAIPLTLSPLTITEAGLARTCMVRRQDDVIPTWISTRDVEWSVQVEAPDPRKYAASPSAVSTGLPLSSGGLRAPVRAPLRSVATVASGVISANNAGDFPTRPAFRIDGPVVGPRIVHIASQRSLGWDLTLSAGQWLDVDVDLKTSLINGQASRNGVMTARDWFDLDPGITEIGFTAANYTSAVLTCSWRSAWM</sequence>
<gene>
    <name evidence="2" type="ORF">Drose_06125</name>
</gene>
<dbReference type="InterPro" id="IPR008585">
    <property type="entry name" value="Gamma_PGA_hydro"/>
</dbReference>
<dbReference type="Gene3D" id="3.40.630.100">
    <property type="entry name" value="Poly-gamma-glutamate hydrolase, zinc-binding motif"/>
    <property type="match status" value="1"/>
</dbReference>
<dbReference type="Pfam" id="PF22768">
    <property type="entry name" value="SPP1_Dit"/>
    <property type="match status" value="1"/>
</dbReference>
<reference evidence="2" key="1">
    <citation type="submission" date="2021-04" db="EMBL/GenBank/DDBJ databases">
        <title>Biosynthetic gene clusters of Dactylosporangioum roseum.</title>
        <authorList>
            <person name="Hartkoorn R.C."/>
            <person name="Beaudoing E."/>
            <person name="Hot D."/>
            <person name="Moureu S."/>
        </authorList>
    </citation>
    <scope>NUCLEOTIDE SEQUENCE</scope>
    <source>
        <strain evidence="2">NRRL B-16295</strain>
    </source>
</reference>
<feature type="domain" description="Siphovirus-type tail component C-terminal" evidence="1">
    <location>
        <begin position="396"/>
        <end position="492"/>
    </location>
</feature>
<dbReference type="EMBL" id="CP073721">
    <property type="protein sequence ID" value="UWZ37849.1"/>
    <property type="molecule type" value="Genomic_DNA"/>
</dbReference>
<keyword evidence="2" id="KW-0378">Hydrolase</keyword>
<proteinExistence type="predicted"/>